<dbReference type="Proteomes" id="UP001164706">
    <property type="component" value="Chromosome"/>
</dbReference>
<keyword evidence="5" id="KW-0283">Flagellar rotation</keyword>
<dbReference type="PANTHER" id="PTHR43484">
    <property type="match status" value="1"/>
</dbReference>
<dbReference type="AlphaFoldDB" id="A0A9E8S8L0"/>
<gene>
    <name evidence="8" type="primary">fliN</name>
    <name evidence="8" type="ORF">OVN18_01515</name>
</gene>
<dbReference type="PANTHER" id="PTHR43484:SF1">
    <property type="entry name" value="FLAGELLAR MOTOR SWITCH PROTEIN FLIN"/>
    <property type="match status" value="1"/>
</dbReference>
<evidence type="ECO:0000259" key="7">
    <source>
        <dbReference type="Pfam" id="PF01052"/>
    </source>
</evidence>
<dbReference type="RefSeq" id="WP_267781515.1">
    <property type="nucleotide sequence ID" value="NZ_CP113089.1"/>
</dbReference>
<feature type="domain" description="Flagellar motor switch protein FliN-like C-terminal" evidence="7">
    <location>
        <begin position="153"/>
        <end position="223"/>
    </location>
</feature>
<evidence type="ECO:0000313" key="8">
    <source>
        <dbReference type="EMBL" id="WAB81725.1"/>
    </source>
</evidence>
<evidence type="ECO:0000256" key="3">
    <source>
        <dbReference type="ARBA" id="ARBA00022475"/>
    </source>
</evidence>
<accession>A0A9E8S8L0</accession>
<comment type="similarity">
    <text evidence="2">Belongs to the FliN/MopA/SpaO family.</text>
</comment>
<dbReference type="GO" id="GO:0071973">
    <property type="term" value="P:bacterial-type flagellum-dependent cell motility"/>
    <property type="evidence" value="ECO:0007669"/>
    <property type="project" value="InterPro"/>
</dbReference>
<evidence type="ECO:0000256" key="6">
    <source>
        <dbReference type="ARBA" id="ARBA00023136"/>
    </source>
</evidence>
<evidence type="ECO:0000256" key="5">
    <source>
        <dbReference type="ARBA" id="ARBA00022779"/>
    </source>
</evidence>
<proteinExistence type="inferred from homology"/>
<dbReference type="SUPFAM" id="SSF101801">
    <property type="entry name" value="Surface presentation of antigens (SPOA)"/>
    <property type="match status" value="1"/>
</dbReference>
<keyword evidence="8" id="KW-0969">Cilium</keyword>
<organism evidence="8 9">
    <name type="scientific">Microcella daejeonensis</name>
    <dbReference type="NCBI Taxonomy" id="2994971"/>
    <lineage>
        <taxon>Bacteria</taxon>
        <taxon>Bacillati</taxon>
        <taxon>Actinomycetota</taxon>
        <taxon>Actinomycetes</taxon>
        <taxon>Micrococcales</taxon>
        <taxon>Microbacteriaceae</taxon>
        <taxon>Microcella</taxon>
    </lineage>
</organism>
<dbReference type="GO" id="GO:0006935">
    <property type="term" value="P:chemotaxis"/>
    <property type="evidence" value="ECO:0007669"/>
    <property type="project" value="UniProtKB-KW"/>
</dbReference>
<evidence type="ECO:0000256" key="4">
    <source>
        <dbReference type="ARBA" id="ARBA00022500"/>
    </source>
</evidence>
<dbReference type="NCBIfam" id="TIGR02480">
    <property type="entry name" value="fliN"/>
    <property type="match status" value="1"/>
</dbReference>
<keyword evidence="8" id="KW-0282">Flagellum</keyword>
<dbReference type="InterPro" id="IPR051469">
    <property type="entry name" value="FliN/MopA/SpaO"/>
</dbReference>
<name>A0A9E8S8L0_9MICO</name>
<keyword evidence="3" id="KW-1003">Cell membrane</keyword>
<dbReference type="GO" id="GO:0003774">
    <property type="term" value="F:cytoskeletal motor activity"/>
    <property type="evidence" value="ECO:0007669"/>
    <property type="project" value="InterPro"/>
</dbReference>
<dbReference type="GO" id="GO:0009425">
    <property type="term" value="C:bacterial-type flagellum basal body"/>
    <property type="evidence" value="ECO:0007669"/>
    <property type="project" value="InterPro"/>
</dbReference>
<dbReference type="InterPro" id="IPR001543">
    <property type="entry name" value="FliN-like_C"/>
</dbReference>
<sequence length="230" mass="22910">MTITAPVPSTGLELAAARAFAAALPVQGVTVVEQAPPAALLSGGADAVLATFVGATTSEFGVLIADAAALTGGAEIGDLPVDALLRPALEAAASTFGAGVLGDARAGDAGVLLDRGAAFALTTDTAALGWLIIATSAEAPASRTADGSARLGRINDVAMTLTVEIGRTTMPVRGVLALEPGSVVELDRSAGAPADILLNGRRIALGEIVVVDQDYAVRITRILDTAETTD</sequence>
<keyword evidence="8" id="KW-0966">Cell projection</keyword>
<reference evidence="8" key="1">
    <citation type="submission" date="2022-11" db="EMBL/GenBank/DDBJ databases">
        <title>Description of Microcella daejonensis nov. sp, isolated from riverside soil.</title>
        <authorList>
            <person name="Molina K.M."/>
            <person name="Kim S.B."/>
        </authorList>
    </citation>
    <scope>NUCLEOTIDE SEQUENCE</scope>
    <source>
        <strain evidence="8">MMS21-STM12</strain>
    </source>
</reference>
<evidence type="ECO:0000313" key="9">
    <source>
        <dbReference type="Proteomes" id="UP001164706"/>
    </source>
</evidence>
<dbReference type="PRINTS" id="PR00956">
    <property type="entry name" value="FLGMOTORFLIN"/>
</dbReference>
<dbReference type="KEGG" id="mdb:OVN18_01515"/>
<keyword evidence="6" id="KW-0472">Membrane</keyword>
<dbReference type="GO" id="GO:0005886">
    <property type="term" value="C:plasma membrane"/>
    <property type="evidence" value="ECO:0007669"/>
    <property type="project" value="UniProtKB-SubCell"/>
</dbReference>
<dbReference type="Pfam" id="PF01052">
    <property type="entry name" value="FliMN_C"/>
    <property type="match status" value="1"/>
</dbReference>
<comment type="subcellular location">
    <subcellularLocation>
        <location evidence="1">Cell membrane</location>
        <topology evidence="1">Peripheral membrane protein</topology>
        <orientation evidence="1">Cytoplasmic side</orientation>
    </subcellularLocation>
</comment>
<dbReference type="InterPro" id="IPR012826">
    <property type="entry name" value="FliN"/>
</dbReference>
<dbReference type="InterPro" id="IPR001172">
    <property type="entry name" value="FliN_T3SS_HrcQb"/>
</dbReference>
<evidence type="ECO:0000256" key="1">
    <source>
        <dbReference type="ARBA" id="ARBA00004413"/>
    </source>
</evidence>
<dbReference type="EMBL" id="CP113089">
    <property type="protein sequence ID" value="WAB81725.1"/>
    <property type="molecule type" value="Genomic_DNA"/>
</dbReference>
<protein>
    <submittedName>
        <fullName evidence="8">Flagellar motor switch protein FliN</fullName>
    </submittedName>
</protein>
<evidence type="ECO:0000256" key="2">
    <source>
        <dbReference type="ARBA" id="ARBA00009226"/>
    </source>
</evidence>
<keyword evidence="9" id="KW-1185">Reference proteome</keyword>
<keyword evidence="4" id="KW-0145">Chemotaxis</keyword>
<dbReference type="Gene3D" id="2.30.330.10">
    <property type="entry name" value="SpoA-like"/>
    <property type="match status" value="1"/>
</dbReference>
<dbReference type="InterPro" id="IPR036429">
    <property type="entry name" value="SpoA-like_sf"/>
</dbReference>